<accession>A0A3M7PYL2</accession>
<proteinExistence type="predicted"/>
<organism evidence="1 2">
    <name type="scientific">Brachionus plicatilis</name>
    <name type="common">Marine rotifer</name>
    <name type="synonym">Brachionus muelleri</name>
    <dbReference type="NCBI Taxonomy" id="10195"/>
    <lineage>
        <taxon>Eukaryota</taxon>
        <taxon>Metazoa</taxon>
        <taxon>Spiralia</taxon>
        <taxon>Gnathifera</taxon>
        <taxon>Rotifera</taxon>
        <taxon>Eurotatoria</taxon>
        <taxon>Monogononta</taxon>
        <taxon>Pseudotrocha</taxon>
        <taxon>Ploima</taxon>
        <taxon>Brachionidae</taxon>
        <taxon>Brachionus</taxon>
    </lineage>
</organism>
<feature type="non-terminal residue" evidence="1">
    <location>
        <position position="1"/>
    </location>
</feature>
<dbReference type="Proteomes" id="UP000276133">
    <property type="component" value="Unassembled WGS sequence"/>
</dbReference>
<name>A0A3M7PYL2_BRAPC</name>
<sequence length="66" mass="7912">YLIFICNNLQRYLFQLCMLKNSKKKEKVATLRGYTFFYCNTSCAPCLPLSLYIYVCHDIKLRFDIK</sequence>
<evidence type="ECO:0000313" key="2">
    <source>
        <dbReference type="Proteomes" id="UP000276133"/>
    </source>
</evidence>
<gene>
    <name evidence="1" type="ORF">BpHYR1_034064</name>
</gene>
<dbReference type="EMBL" id="REGN01008175">
    <property type="protein sequence ID" value="RNA04272.1"/>
    <property type="molecule type" value="Genomic_DNA"/>
</dbReference>
<dbReference type="AlphaFoldDB" id="A0A3M7PYL2"/>
<protein>
    <submittedName>
        <fullName evidence="1">Uncharacterized protein</fullName>
    </submittedName>
</protein>
<evidence type="ECO:0000313" key="1">
    <source>
        <dbReference type="EMBL" id="RNA04272.1"/>
    </source>
</evidence>
<keyword evidence="2" id="KW-1185">Reference proteome</keyword>
<comment type="caution">
    <text evidence="1">The sequence shown here is derived from an EMBL/GenBank/DDBJ whole genome shotgun (WGS) entry which is preliminary data.</text>
</comment>
<reference evidence="1 2" key="1">
    <citation type="journal article" date="2018" name="Sci. Rep.">
        <title>Genomic signatures of local adaptation to the degree of environmental predictability in rotifers.</title>
        <authorList>
            <person name="Franch-Gras L."/>
            <person name="Hahn C."/>
            <person name="Garcia-Roger E.M."/>
            <person name="Carmona M.J."/>
            <person name="Serra M."/>
            <person name="Gomez A."/>
        </authorList>
    </citation>
    <scope>NUCLEOTIDE SEQUENCE [LARGE SCALE GENOMIC DNA]</scope>
    <source>
        <strain evidence="1">HYR1</strain>
    </source>
</reference>